<evidence type="ECO:0000313" key="2">
    <source>
        <dbReference type="Proteomes" id="UP001603978"/>
    </source>
</evidence>
<dbReference type="RefSeq" id="WP_393164367.1">
    <property type="nucleotide sequence ID" value="NZ_JBICRM010000005.1"/>
</dbReference>
<dbReference type="Proteomes" id="UP001603978">
    <property type="component" value="Unassembled WGS sequence"/>
</dbReference>
<accession>A0ABW7A9C4</accession>
<sequence>MVHTTTSEVRETGPWINTLDPGNAVAARRLARSENVHVCELANPDQVTEVSGLVWARFLDRVKDNDYQPATYGNLVIFTIEPHPKPIITTLVNWQLFTYAVSKGHFDKLPPVEIGLSRGTWQSAESLV</sequence>
<protein>
    <submittedName>
        <fullName evidence="1">Uncharacterized protein</fullName>
    </submittedName>
</protein>
<keyword evidence="2" id="KW-1185">Reference proteome</keyword>
<name>A0ABW7A9C4_9ACTN</name>
<reference evidence="1 2" key="1">
    <citation type="submission" date="2024-10" db="EMBL/GenBank/DDBJ databases">
        <authorList>
            <person name="Topkara A.R."/>
            <person name="Saygin H."/>
        </authorList>
    </citation>
    <scope>NUCLEOTIDE SEQUENCE [LARGE SCALE GENOMIC DNA]</scope>
    <source>
        <strain evidence="1 2">M3C6</strain>
    </source>
</reference>
<organism evidence="1 2">
    <name type="scientific">Nonomuraea marmarensis</name>
    <dbReference type="NCBI Taxonomy" id="3351344"/>
    <lineage>
        <taxon>Bacteria</taxon>
        <taxon>Bacillati</taxon>
        <taxon>Actinomycetota</taxon>
        <taxon>Actinomycetes</taxon>
        <taxon>Streptosporangiales</taxon>
        <taxon>Streptosporangiaceae</taxon>
        <taxon>Nonomuraea</taxon>
    </lineage>
</organism>
<comment type="caution">
    <text evidence="1">The sequence shown here is derived from an EMBL/GenBank/DDBJ whole genome shotgun (WGS) entry which is preliminary data.</text>
</comment>
<gene>
    <name evidence="1" type="ORF">ACFLIM_10910</name>
</gene>
<evidence type="ECO:0000313" key="1">
    <source>
        <dbReference type="EMBL" id="MFG1703694.1"/>
    </source>
</evidence>
<dbReference type="EMBL" id="JBICRM010000005">
    <property type="protein sequence ID" value="MFG1703694.1"/>
    <property type="molecule type" value="Genomic_DNA"/>
</dbReference>
<proteinExistence type="predicted"/>